<evidence type="ECO:0000256" key="1">
    <source>
        <dbReference type="SAM" id="Phobius"/>
    </source>
</evidence>
<dbReference type="Proteomes" id="UP000267077">
    <property type="component" value="Unassembled WGS sequence"/>
</dbReference>
<dbReference type="EMBL" id="RYZR01000003">
    <property type="protein sequence ID" value="RUL65768.1"/>
    <property type="molecule type" value="Genomic_DNA"/>
</dbReference>
<keyword evidence="1" id="KW-0812">Transmembrane</keyword>
<name>A0A432LUX7_9GAMM</name>
<evidence type="ECO:0000313" key="3">
    <source>
        <dbReference type="Proteomes" id="UP000267077"/>
    </source>
</evidence>
<proteinExistence type="predicted"/>
<feature type="transmembrane region" description="Helical" evidence="1">
    <location>
        <begin position="95"/>
        <end position="118"/>
    </location>
</feature>
<keyword evidence="3" id="KW-1185">Reference proteome</keyword>
<keyword evidence="1" id="KW-1133">Transmembrane helix</keyword>
<comment type="caution">
    <text evidence="2">The sequence shown here is derived from an EMBL/GenBank/DDBJ whole genome shotgun (WGS) entry which is preliminary data.</text>
</comment>
<protein>
    <submittedName>
        <fullName evidence="2">Signal peptide-containing protein</fullName>
    </submittedName>
</protein>
<sequence length="179" mass="19997">MLKLATFIAFILLAVLTAGIFGALHDQISYTVSHEYFTKFKFFQFHLLDPDVPERVRAAIVGFRASWWMGIPLGLLAGVAGFIHPNAAQMLRALLLSLVVISAFTLIFALAGLTYGYFQTDSLNLGNYRGWFIPPNLVHPRNFICVGYMHNSAYLGGLLAIPVAWIFHGYYRRLAARVA</sequence>
<keyword evidence="1" id="KW-0472">Membrane</keyword>
<accession>A0A432LUX7</accession>
<dbReference type="AlphaFoldDB" id="A0A432LUX7"/>
<evidence type="ECO:0000313" key="2">
    <source>
        <dbReference type="EMBL" id="RUL65768.1"/>
    </source>
</evidence>
<gene>
    <name evidence="2" type="ORF">EKH79_03390</name>
</gene>
<feature type="transmembrane region" description="Helical" evidence="1">
    <location>
        <begin position="65"/>
        <end position="83"/>
    </location>
</feature>
<dbReference type="OrthoDB" id="678065at2"/>
<feature type="transmembrane region" description="Helical" evidence="1">
    <location>
        <begin position="153"/>
        <end position="171"/>
    </location>
</feature>
<organism evidence="2 3">
    <name type="scientific">Dyella dinghuensis</name>
    <dbReference type="NCBI Taxonomy" id="1920169"/>
    <lineage>
        <taxon>Bacteria</taxon>
        <taxon>Pseudomonadati</taxon>
        <taxon>Pseudomonadota</taxon>
        <taxon>Gammaproteobacteria</taxon>
        <taxon>Lysobacterales</taxon>
        <taxon>Rhodanobacteraceae</taxon>
        <taxon>Dyella</taxon>
    </lineage>
</organism>
<dbReference type="RefSeq" id="WP_126672399.1">
    <property type="nucleotide sequence ID" value="NZ_RYZR01000003.1"/>
</dbReference>
<reference evidence="2 3" key="1">
    <citation type="submission" date="2018-12" db="EMBL/GenBank/DDBJ databases">
        <title>Dyella dinghuensis sp. nov. DHOA06 and Dyella choica sp. nov. 4M-K27, isolated from forest soil.</title>
        <authorList>
            <person name="Qiu L.-H."/>
            <person name="Gao Z.-H."/>
        </authorList>
    </citation>
    <scope>NUCLEOTIDE SEQUENCE [LARGE SCALE GENOMIC DNA]</scope>
    <source>
        <strain evidence="2 3">DHOA06</strain>
    </source>
</reference>